<name>A0A1C3KIP4_PLAOA</name>
<reference evidence="2 3" key="1">
    <citation type="submission" date="2016-06" db="EMBL/GenBank/DDBJ databases">
        <authorList>
            <consortium name="Pathogen Informatics"/>
        </authorList>
    </citation>
    <scope>NUCLEOTIDE SEQUENCE [LARGE SCALE GENOMIC DNA]</scope>
</reference>
<evidence type="ECO:0000256" key="1">
    <source>
        <dbReference type="SAM" id="Phobius"/>
    </source>
</evidence>
<dbReference type="VEuPathDB" id="PlasmoDB:POWCR01_000143300"/>
<evidence type="ECO:0000313" key="3">
    <source>
        <dbReference type="Proteomes" id="UP000243200"/>
    </source>
</evidence>
<accession>A0A1C3KIP4</accession>
<dbReference type="VEuPathDB" id="PlasmoDB:PocGH01_00134200"/>
<dbReference type="Proteomes" id="UP000243200">
    <property type="component" value="Unassembled WGS sequence"/>
</dbReference>
<feature type="transmembrane region" description="Helical" evidence="1">
    <location>
        <begin position="288"/>
        <end position="309"/>
    </location>
</feature>
<evidence type="ECO:0000313" key="2">
    <source>
        <dbReference type="EMBL" id="SBT73681.1"/>
    </source>
</evidence>
<protein>
    <submittedName>
        <fullName evidence="2">PIR protein</fullName>
    </submittedName>
</protein>
<organism evidence="2 3">
    <name type="scientific">Plasmodium ovale</name>
    <name type="common">malaria parasite P. ovale</name>
    <dbReference type="NCBI Taxonomy" id="36330"/>
    <lineage>
        <taxon>Eukaryota</taxon>
        <taxon>Sar</taxon>
        <taxon>Alveolata</taxon>
        <taxon>Apicomplexa</taxon>
        <taxon>Aconoidasida</taxon>
        <taxon>Haemosporida</taxon>
        <taxon>Plasmodiidae</taxon>
        <taxon>Plasmodium</taxon>
        <taxon>Plasmodium (Plasmodium)</taxon>
    </lineage>
</organism>
<proteinExistence type="predicted"/>
<dbReference type="EMBL" id="FLRJ01000471">
    <property type="protein sequence ID" value="SBT73681.1"/>
    <property type="molecule type" value="Genomic_DNA"/>
</dbReference>
<dbReference type="OrthoDB" id="10286781at2759"/>
<keyword evidence="1" id="KW-0472">Membrane</keyword>
<keyword evidence="1" id="KW-1133">Transmembrane helix</keyword>
<keyword evidence="1" id="KW-0812">Transmembrane</keyword>
<gene>
    <name evidence="2" type="primary">PowCR01_000143300</name>
    <name evidence="2" type="ORF">POWCR01_000143300</name>
</gene>
<sequence length="365" mass="42590">MWENIMYSHIINITNTHDFLKKLHLYKLFDSPCLINNEIPCFPKGDIDTGISLCDTFLNQGEDNYIKMRDHCLKGEKILRLFISKLHSIETDDIRDTFCSYINYMLYSQIHKIDRPSNNISNYYTALNKYNSYINPYNGCVSINDLSINKDDFQKKIDLFIHSENLYWIRENYNQVNTEDDTSFSNFLDEVASNYNSIIDNADCQKIAPYEKELRNLEREFSSTLEFLKERTKKINAETLKPRKAQCLHIDAIGNALIINRLGYDSSTSGTARWSPSNDEVNGNNYSIYPFAVSFVIISTILLTVFILYKFTPYGLLFSNKIKTMKKMLDNVYLEGEKVSLHTSEEKSIGTYKEKYQLAYYSQEN</sequence>
<dbReference type="AlphaFoldDB" id="A0A1C3KIP4"/>